<protein>
    <submittedName>
        <fullName evidence="3">Uncharacterized protein</fullName>
    </submittedName>
</protein>
<evidence type="ECO:0000256" key="2">
    <source>
        <dbReference type="SAM" id="Phobius"/>
    </source>
</evidence>
<feature type="region of interest" description="Disordered" evidence="1">
    <location>
        <begin position="79"/>
        <end position="151"/>
    </location>
</feature>
<evidence type="ECO:0000256" key="1">
    <source>
        <dbReference type="SAM" id="MobiDB-lite"/>
    </source>
</evidence>
<evidence type="ECO:0000313" key="3">
    <source>
        <dbReference type="EMBL" id="GFM36647.1"/>
    </source>
</evidence>
<feature type="compositionally biased region" description="Low complexity" evidence="1">
    <location>
        <begin position="106"/>
        <end position="127"/>
    </location>
</feature>
<accession>A0A7J0BSG5</accession>
<comment type="caution">
    <text evidence="3">The sequence shown here is derived from an EMBL/GenBank/DDBJ whole genome shotgun (WGS) entry which is preliminary data.</text>
</comment>
<organism evidence="3 4">
    <name type="scientific">Desulfovibrio psychrotolerans</name>
    <dbReference type="NCBI Taxonomy" id="415242"/>
    <lineage>
        <taxon>Bacteria</taxon>
        <taxon>Pseudomonadati</taxon>
        <taxon>Thermodesulfobacteriota</taxon>
        <taxon>Desulfovibrionia</taxon>
        <taxon>Desulfovibrionales</taxon>
        <taxon>Desulfovibrionaceae</taxon>
        <taxon>Desulfovibrio</taxon>
    </lineage>
</organism>
<feature type="compositionally biased region" description="Low complexity" evidence="1">
    <location>
        <begin position="137"/>
        <end position="151"/>
    </location>
</feature>
<keyword evidence="4" id="KW-1185">Reference proteome</keyword>
<dbReference type="Proteomes" id="UP000503820">
    <property type="component" value="Unassembled WGS sequence"/>
</dbReference>
<name>A0A7J0BSG5_9BACT</name>
<dbReference type="AlphaFoldDB" id="A0A7J0BSG5"/>
<sequence>MAVNRIAYFLAGAVLGAAGVAVVRSGKGQELLSGLVQGGYGLTEGVMARMETLKEDIEDYMAEARYTHEQKVKEEVAREREEAAQAAAAAVAGTAAKPKGSRKPAAKAAKAAKSGTKPASKSGAKPAKGAKSKAAKPKMSAPKGMPSPETV</sequence>
<keyword evidence="2" id="KW-0472">Membrane</keyword>
<keyword evidence="2" id="KW-1133">Transmembrane helix</keyword>
<reference evidence="3 4" key="1">
    <citation type="submission" date="2020-05" db="EMBL/GenBank/DDBJ databases">
        <title>Draft genome sequence of Desulfovibrio psychrotolerans JS1T.</title>
        <authorList>
            <person name="Ueno A."/>
            <person name="Tamazawa S."/>
            <person name="Tamamura S."/>
            <person name="Murakami T."/>
            <person name="Kiyama T."/>
            <person name="Inomata H."/>
            <person name="Amano Y."/>
            <person name="Miyakawa K."/>
            <person name="Tamaki H."/>
            <person name="Naganuma T."/>
            <person name="Kaneko K."/>
        </authorList>
    </citation>
    <scope>NUCLEOTIDE SEQUENCE [LARGE SCALE GENOMIC DNA]</scope>
    <source>
        <strain evidence="3 4">JS1</strain>
    </source>
</reference>
<evidence type="ECO:0000313" key="4">
    <source>
        <dbReference type="Proteomes" id="UP000503820"/>
    </source>
</evidence>
<keyword evidence="2" id="KW-0812">Transmembrane</keyword>
<feature type="transmembrane region" description="Helical" evidence="2">
    <location>
        <begin position="6"/>
        <end position="23"/>
    </location>
</feature>
<dbReference type="EMBL" id="BLVP01000007">
    <property type="protein sequence ID" value="GFM36647.1"/>
    <property type="molecule type" value="Genomic_DNA"/>
</dbReference>
<proteinExistence type="predicted"/>
<gene>
    <name evidence="3" type="ORF">DSM19430T_13310</name>
</gene>
<dbReference type="RefSeq" id="WP_174409314.1">
    <property type="nucleotide sequence ID" value="NZ_BLVP01000007.1"/>
</dbReference>
<feature type="compositionally biased region" description="Low complexity" evidence="1">
    <location>
        <begin position="84"/>
        <end position="98"/>
    </location>
</feature>